<gene>
    <name evidence="1" type="ORF">CAK95_21945</name>
</gene>
<dbReference type="EMBL" id="CP021112">
    <property type="protein sequence ID" value="ARQ01470.1"/>
    <property type="molecule type" value="Genomic_DNA"/>
</dbReference>
<reference evidence="1 2" key="1">
    <citation type="submission" date="2017-05" db="EMBL/GenBank/DDBJ databases">
        <title>Full genome sequence of Pseudorhodoplanes sinuspersici.</title>
        <authorList>
            <person name="Dastgheib S.M.M."/>
            <person name="Shavandi M."/>
            <person name="Tirandaz H."/>
        </authorList>
    </citation>
    <scope>NUCLEOTIDE SEQUENCE [LARGE SCALE GENOMIC DNA]</scope>
    <source>
        <strain evidence="1 2">RIPI110</strain>
    </source>
</reference>
<accession>A0A1W6ZVX7</accession>
<keyword evidence="2" id="KW-1185">Reference proteome</keyword>
<dbReference type="AlphaFoldDB" id="A0A1W6ZVX7"/>
<dbReference type="STRING" id="1235591.CAK95_21945"/>
<dbReference type="KEGG" id="psin:CAK95_21945"/>
<evidence type="ECO:0000313" key="2">
    <source>
        <dbReference type="Proteomes" id="UP000194137"/>
    </source>
</evidence>
<name>A0A1W6ZVX7_9HYPH</name>
<evidence type="ECO:0000313" key="1">
    <source>
        <dbReference type="EMBL" id="ARQ01470.1"/>
    </source>
</evidence>
<sequence>MSVTGDRALLEPDGINLTDPSSQHCRGRDAIRIGIAQAETTGLIGSTLLAILMSETLPRLVNVYGPANAALILARIAHEIRTGTAPNTTRQ</sequence>
<proteinExistence type="predicted"/>
<dbReference type="RefSeq" id="WP_086089861.1">
    <property type="nucleotide sequence ID" value="NZ_CP021112.1"/>
</dbReference>
<organism evidence="1 2">
    <name type="scientific">Pseudorhodoplanes sinuspersici</name>
    <dbReference type="NCBI Taxonomy" id="1235591"/>
    <lineage>
        <taxon>Bacteria</taxon>
        <taxon>Pseudomonadati</taxon>
        <taxon>Pseudomonadota</taxon>
        <taxon>Alphaproteobacteria</taxon>
        <taxon>Hyphomicrobiales</taxon>
        <taxon>Pseudorhodoplanes</taxon>
    </lineage>
</organism>
<protein>
    <submittedName>
        <fullName evidence="1">Uncharacterized protein</fullName>
    </submittedName>
</protein>
<dbReference type="Proteomes" id="UP000194137">
    <property type="component" value="Chromosome"/>
</dbReference>